<comment type="subcellular location">
    <subcellularLocation>
        <location evidence="1">Membrane</location>
    </subcellularLocation>
</comment>
<dbReference type="EMBL" id="CAADRA010005561">
    <property type="protein sequence ID" value="VFT91237.1"/>
    <property type="molecule type" value="Genomic_DNA"/>
</dbReference>
<evidence type="ECO:0000313" key="8">
    <source>
        <dbReference type="EMBL" id="VFT91237.1"/>
    </source>
</evidence>
<dbReference type="GO" id="GO:0016020">
    <property type="term" value="C:membrane"/>
    <property type="evidence" value="ECO:0007669"/>
    <property type="project" value="UniProtKB-SubCell"/>
</dbReference>
<protein>
    <submittedName>
        <fullName evidence="8">Aste57867_14415 protein</fullName>
    </submittedName>
</protein>
<feature type="transmembrane region" description="Helical" evidence="6">
    <location>
        <begin position="99"/>
        <end position="117"/>
    </location>
</feature>
<evidence type="ECO:0000256" key="1">
    <source>
        <dbReference type="ARBA" id="ARBA00004370"/>
    </source>
</evidence>
<name>A0A485L324_9STRA</name>
<evidence type="ECO:0000256" key="6">
    <source>
        <dbReference type="SAM" id="Phobius"/>
    </source>
</evidence>
<evidence type="ECO:0000256" key="3">
    <source>
        <dbReference type="ARBA" id="ARBA00022692"/>
    </source>
</evidence>
<reference evidence="7" key="2">
    <citation type="submission" date="2019-06" db="EMBL/GenBank/DDBJ databases">
        <title>Genomics analysis of Aphanomyces spp. identifies a new class of oomycete effector associated with host adaptation.</title>
        <authorList>
            <person name="Gaulin E."/>
        </authorList>
    </citation>
    <scope>NUCLEOTIDE SEQUENCE</scope>
    <source>
        <strain evidence="7">CBS 578.67</strain>
    </source>
</reference>
<keyword evidence="3 6" id="KW-0812">Transmembrane</keyword>
<evidence type="ECO:0000313" key="9">
    <source>
        <dbReference type="Proteomes" id="UP000332933"/>
    </source>
</evidence>
<comment type="similarity">
    <text evidence="2">Belongs to the FUN14 family.</text>
</comment>
<evidence type="ECO:0000256" key="5">
    <source>
        <dbReference type="ARBA" id="ARBA00023136"/>
    </source>
</evidence>
<gene>
    <name evidence="8" type="primary">Aste57867_14415</name>
    <name evidence="7" type="ORF">As57867_014361</name>
    <name evidence="8" type="ORF">ASTE57867_14415</name>
</gene>
<dbReference type="Proteomes" id="UP000332933">
    <property type="component" value="Unassembled WGS sequence"/>
</dbReference>
<keyword evidence="5 6" id="KW-0472">Membrane</keyword>
<proteinExistence type="inferred from homology"/>
<reference evidence="8 9" key="1">
    <citation type="submission" date="2019-03" db="EMBL/GenBank/DDBJ databases">
        <authorList>
            <person name="Gaulin E."/>
            <person name="Dumas B."/>
        </authorList>
    </citation>
    <scope>NUCLEOTIDE SEQUENCE [LARGE SCALE GENOMIC DNA]</scope>
    <source>
        <strain evidence="8">CBS 568.67</strain>
    </source>
</reference>
<evidence type="ECO:0000313" key="7">
    <source>
        <dbReference type="EMBL" id="KAF0694739.1"/>
    </source>
</evidence>
<dbReference type="EMBL" id="VJMH01005540">
    <property type="protein sequence ID" value="KAF0694739.1"/>
    <property type="molecule type" value="Genomic_DNA"/>
</dbReference>
<keyword evidence="4 6" id="KW-1133">Transmembrane helix</keyword>
<organism evidence="8 9">
    <name type="scientific">Aphanomyces stellatus</name>
    <dbReference type="NCBI Taxonomy" id="120398"/>
    <lineage>
        <taxon>Eukaryota</taxon>
        <taxon>Sar</taxon>
        <taxon>Stramenopiles</taxon>
        <taxon>Oomycota</taxon>
        <taxon>Saprolegniomycetes</taxon>
        <taxon>Saprolegniales</taxon>
        <taxon>Verrucalvaceae</taxon>
        <taxon>Aphanomyces</taxon>
    </lineage>
</organism>
<dbReference type="OrthoDB" id="10467526at2759"/>
<dbReference type="AlphaFoldDB" id="A0A485L324"/>
<dbReference type="Pfam" id="PF04930">
    <property type="entry name" value="FUN14"/>
    <property type="match status" value="1"/>
</dbReference>
<sequence length="165" mass="17983">MLDAGTSTPCITQFKMAPSYSTDSTSSMPSTPTNAAACQGHCCHHRPVEPIPAPACQCQPEGKSARRFGRGESRALTIKSPFMFSCLVGFSAMVLWKNLFLLTSTVGFTALTLLALGKQGIIQVDWKKIEDLFDLPEISQYSLTLKVPSKAGFCTGLFFAWKFFA</sequence>
<keyword evidence="9" id="KW-1185">Reference proteome</keyword>
<feature type="transmembrane region" description="Helical" evidence="6">
    <location>
        <begin position="76"/>
        <end position="93"/>
    </location>
</feature>
<evidence type="ECO:0000256" key="2">
    <source>
        <dbReference type="ARBA" id="ARBA00009160"/>
    </source>
</evidence>
<evidence type="ECO:0000256" key="4">
    <source>
        <dbReference type="ARBA" id="ARBA00022989"/>
    </source>
</evidence>
<dbReference type="InterPro" id="IPR007014">
    <property type="entry name" value="FUN14"/>
</dbReference>
<accession>A0A485L324</accession>